<dbReference type="Pfam" id="PF23796">
    <property type="entry name" value="DUF7174"/>
    <property type="match status" value="1"/>
</dbReference>
<dbReference type="Proteomes" id="UP000321468">
    <property type="component" value="Genome"/>
</dbReference>
<evidence type="ECO:0000313" key="2">
    <source>
        <dbReference type="Proteomes" id="UP000321468"/>
    </source>
</evidence>
<reference evidence="1 2" key="1">
    <citation type="submission" date="2019-06" db="EMBL/GenBank/DDBJ databases">
        <authorList>
            <person name="Li Q."/>
            <person name="Teng T."/>
        </authorList>
    </citation>
    <scope>NUCLEOTIDE SEQUENCE [LARGE SCALE GENOMIC DNA]</scope>
</reference>
<dbReference type="InterPro" id="IPR055598">
    <property type="entry name" value="DUF7174"/>
</dbReference>
<dbReference type="RefSeq" id="YP_010064762.1">
    <property type="nucleotide sequence ID" value="NC_054894.1"/>
</dbReference>
<accession>A0A5B8RRZ0</accession>
<evidence type="ECO:0000313" key="1">
    <source>
        <dbReference type="EMBL" id="QEA09677.1"/>
    </source>
</evidence>
<organism evidence="1 2">
    <name type="scientific">Escherichia phage Henu7</name>
    <dbReference type="NCBI Taxonomy" id="2589652"/>
    <lineage>
        <taxon>Viruses</taxon>
        <taxon>Duplodnaviria</taxon>
        <taxon>Heunggongvirae</taxon>
        <taxon>Uroviricota</taxon>
        <taxon>Caudoviricetes</taxon>
        <taxon>Drexlerviridae</taxon>
        <taxon>Tempevirinae</taxon>
        <taxon>Henuseptimavirus</taxon>
        <taxon>Henuseptimavirus henu7</taxon>
    </lineage>
</organism>
<sequence>MSDQSFGDQLRAAARMLASGERDEIIMTDYQLQQASGREKINPSHIRTTMAREVRTLGAISVKRITDPMGYVCTFNPDPKKRAIASDELPAIKARAANKALKAIADVMPNLTDLEGEQLQGAIIAVQRYQDLIKKQIKEEA</sequence>
<dbReference type="EMBL" id="MN019128">
    <property type="protein sequence ID" value="QEA09677.1"/>
    <property type="molecule type" value="Genomic_DNA"/>
</dbReference>
<name>A0A5B8RRZ0_9CAUD</name>
<dbReference type="KEGG" id="vg:65053218"/>
<keyword evidence="2" id="KW-1185">Reference proteome</keyword>
<dbReference type="GeneID" id="65053218"/>
<protein>
    <submittedName>
        <fullName evidence="1">Uncharacterized protein</fullName>
    </submittedName>
</protein>
<proteinExistence type="predicted"/>